<feature type="chain" id="PRO_5019014479" description="Pyrroloquinoline quinone-dependent pyranose dehydrogenase beta-propeller domain-containing protein" evidence="2">
    <location>
        <begin position="21"/>
        <end position="474"/>
    </location>
</feature>
<evidence type="ECO:0000256" key="2">
    <source>
        <dbReference type="SAM" id="SignalP"/>
    </source>
</evidence>
<dbReference type="InterPro" id="IPR054539">
    <property type="entry name" value="Beta-prop_PDH"/>
</dbReference>
<dbReference type="PANTHER" id="PTHR19328:SF53">
    <property type="entry name" value="MEMBRANE PROTEIN"/>
    <property type="match status" value="1"/>
</dbReference>
<keyword evidence="2" id="KW-0732">Signal</keyword>
<feature type="domain" description="Pyrroloquinoline quinone-dependent pyranose dehydrogenase beta-propeller" evidence="3">
    <location>
        <begin position="105"/>
        <end position="470"/>
    </location>
</feature>
<dbReference type="RefSeq" id="WP_218027390.1">
    <property type="nucleotide sequence ID" value="NZ_BIFT01000001.1"/>
</dbReference>
<dbReference type="Pfam" id="PF22807">
    <property type="entry name" value="TrAA12"/>
    <property type="match status" value="1"/>
</dbReference>
<dbReference type="EMBL" id="BIFT01000001">
    <property type="protein sequence ID" value="GCE24671.1"/>
    <property type="molecule type" value="Genomic_DNA"/>
</dbReference>
<evidence type="ECO:0000313" key="4">
    <source>
        <dbReference type="EMBL" id="GCE24671.1"/>
    </source>
</evidence>
<evidence type="ECO:0000313" key="5">
    <source>
        <dbReference type="Proteomes" id="UP000287171"/>
    </source>
</evidence>
<keyword evidence="5" id="KW-1185">Reference proteome</keyword>
<reference evidence="5" key="1">
    <citation type="submission" date="2018-12" db="EMBL/GenBank/DDBJ databases">
        <title>Tengunoibacter tsumagoiensis gen. nov., sp. nov., Dictyobacter kobayashii sp. nov., D. alpinus sp. nov., and D. joshuensis sp. nov. and description of Dictyobacteraceae fam. nov. within the order Ktedonobacterales isolated from Tengu-no-mugimeshi.</title>
        <authorList>
            <person name="Wang C.M."/>
            <person name="Zheng Y."/>
            <person name="Sakai Y."/>
            <person name="Toyoda A."/>
            <person name="Minakuchi Y."/>
            <person name="Abe K."/>
            <person name="Yokota A."/>
            <person name="Yabe S."/>
        </authorList>
    </citation>
    <scope>NUCLEOTIDE SEQUENCE [LARGE SCALE GENOMIC DNA]</scope>
    <source>
        <strain evidence="5">Uno16</strain>
    </source>
</reference>
<feature type="region of interest" description="Disordered" evidence="1">
    <location>
        <begin position="29"/>
        <end position="48"/>
    </location>
</feature>
<dbReference type="SUPFAM" id="SSF50952">
    <property type="entry name" value="Soluble quinoprotein glucose dehydrogenase"/>
    <property type="match status" value="1"/>
</dbReference>
<name>A0A402AZZ8_9CHLR</name>
<comment type="caution">
    <text evidence="4">The sequence shown here is derived from an EMBL/GenBank/DDBJ whole genome shotgun (WGS) entry which is preliminary data.</text>
</comment>
<dbReference type="PROSITE" id="PS51257">
    <property type="entry name" value="PROKAR_LIPOPROTEIN"/>
    <property type="match status" value="1"/>
</dbReference>
<evidence type="ECO:0000256" key="1">
    <source>
        <dbReference type="SAM" id="MobiDB-lite"/>
    </source>
</evidence>
<dbReference type="InterPro" id="IPR011042">
    <property type="entry name" value="6-blade_b-propeller_TolB-like"/>
</dbReference>
<protein>
    <recommendedName>
        <fullName evidence="3">Pyrroloquinoline quinone-dependent pyranose dehydrogenase beta-propeller domain-containing protein</fullName>
    </recommendedName>
</protein>
<dbReference type="AlphaFoldDB" id="A0A402AZZ8"/>
<organism evidence="4 5">
    <name type="scientific">Dictyobacter alpinus</name>
    <dbReference type="NCBI Taxonomy" id="2014873"/>
    <lineage>
        <taxon>Bacteria</taxon>
        <taxon>Bacillati</taxon>
        <taxon>Chloroflexota</taxon>
        <taxon>Ktedonobacteria</taxon>
        <taxon>Ktedonobacterales</taxon>
        <taxon>Dictyobacteraceae</taxon>
        <taxon>Dictyobacter</taxon>
    </lineage>
</organism>
<proteinExistence type="predicted"/>
<dbReference type="Proteomes" id="UP000287171">
    <property type="component" value="Unassembled WGS sequence"/>
</dbReference>
<accession>A0A402AZZ8</accession>
<dbReference type="PANTHER" id="PTHR19328">
    <property type="entry name" value="HEDGEHOG-INTERACTING PROTEIN"/>
    <property type="match status" value="1"/>
</dbReference>
<dbReference type="Gene3D" id="2.120.10.30">
    <property type="entry name" value="TolB, C-terminal domain"/>
    <property type="match status" value="1"/>
</dbReference>
<sequence length="474" mass="52458">MRKYSRIVSMTALWFCVALLFSSCGESSSSTNTQPTASSPTATPQATATVQFEQKTKKRSAVSEILTQPSQGSQRVKVLTPAAMRSGVFEQDRYLNIPPHMQIAVYSRIPKARFMATTPDGDLLVSVPDEGKIVLVRASQQGDPVMSDFVTGLRRPHDMVFHTIGQQTYLYISETNQVNRFLYQKGDTQAHDRQVVVANLPDSSTGELRGAYGHELKNIALDSNHKLYVSIASTCNACLADTQSNPLRGAIYQYNADGTQGKLYAHGLRNAEGLAFVPGTDDLWAAVNNRDNILYPHQDATGQYGQRIPAYVDNHPPEEFTRVRDGANYGWPFCNPNPDQGVNQMPFDRDVQFNADGHVNCSQMTRIDKGIQAHSAPLGLTFLQDPLAMNSQRTGALISLHGSWNRTQPTGYKVAYFPWNTQSQQPGQQIDLVTGWNDNANIWGRPVDTAIDHQGNIFISDDNSGTIYKMSYNA</sequence>
<dbReference type="InterPro" id="IPR011041">
    <property type="entry name" value="Quinoprot_gluc/sorb_DH_b-prop"/>
</dbReference>
<evidence type="ECO:0000259" key="3">
    <source>
        <dbReference type="Pfam" id="PF22807"/>
    </source>
</evidence>
<feature type="signal peptide" evidence="2">
    <location>
        <begin position="1"/>
        <end position="20"/>
    </location>
</feature>
<gene>
    <name evidence="4" type="ORF">KDA_01550</name>
</gene>